<dbReference type="EMBL" id="KZ825166">
    <property type="protein sequence ID" value="PYI16663.1"/>
    <property type="molecule type" value="Genomic_DNA"/>
</dbReference>
<dbReference type="AlphaFoldDB" id="A0A2V5H6X5"/>
<dbReference type="Proteomes" id="UP000249829">
    <property type="component" value="Unassembled WGS sequence"/>
</dbReference>
<organism evidence="2 3">
    <name type="scientific">Aspergillus violaceofuscus (strain CBS 115571)</name>
    <dbReference type="NCBI Taxonomy" id="1450538"/>
    <lineage>
        <taxon>Eukaryota</taxon>
        <taxon>Fungi</taxon>
        <taxon>Dikarya</taxon>
        <taxon>Ascomycota</taxon>
        <taxon>Pezizomycotina</taxon>
        <taxon>Eurotiomycetes</taxon>
        <taxon>Eurotiomycetidae</taxon>
        <taxon>Eurotiales</taxon>
        <taxon>Aspergillaceae</taxon>
        <taxon>Aspergillus</taxon>
    </lineage>
</organism>
<name>A0A2V5H6X5_ASPV1</name>
<protein>
    <submittedName>
        <fullName evidence="2">Uncharacterized protein</fullName>
    </submittedName>
</protein>
<accession>A0A2V5H6X5</accession>
<feature type="region of interest" description="Disordered" evidence="1">
    <location>
        <begin position="136"/>
        <end position="166"/>
    </location>
</feature>
<dbReference type="OMA" id="HHRAHEP"/>
<reference evidence="2 3" key="1">
    <citation type="submission" date="2018-02" db="EMBL/GenBank/DDBJ databases">
        <title>The genomes of Aspergillus section Nigri reveals drivers in fungal speciation.</title>
        <authorList>
            <consortium name="DOE Joint Genome Institute"/>
            <person name="Vesth T.C."/>
            <person name="Nybo J."/>
            <person name="Theobald S."/>
            <person name="Brandl J."/>
            <person name="Frisvad J.C."/>
            <person name="Nielsen K.F."/>
            <person name="Lyhne E.K."/>
            <person name="Kogle M.E."/>
            <person name="Kuo A."/>
            <person name="Riley R."/>
            <person name="Clum A."/>
            <person name="Nolan M."/>
            <person name="Lipzen A."/>
            <person name="Salamov A."/>
            <person name="Henrissat B."/>
            <person name="Wiebenga A."/>
            <person name="De vries R.P."/>
            <person name="Grigoriev I.V."/>
            <person name="Mortensen U.H."/>
            <person name="Andersen M.R."/>
            <person name="Baker S.E."/>
        </authorList>
    </citation>
    <scope>NUCLEOTIDE SEQUENCE [LARGE SCALE GENOMIC DNA]</scope>
    <source>
        <strain evidence="2 3">CBS 115571</strain>
    </source>
</reference>
<proteinExistence type="predicted"/>
<feature type="compositionally biased region" description="Low complexity" evidence="1">
    <location>
        <begin position="147"/>
        <end position="166"/>
    </location>
</feature>
<gene>
    <name evidence="2" type="ORF">BO99DRAFT_465072</name>
</gene>
<evidence type="ECO:0000313" key="2">
    <source>
        <dbReference type="EMBL" id="PYI16663.1"/>
    </source>
</evidence>
<feature type="region of interest" description="Disordered" evidence="1">
    <location>
        <begin position="20"/>
        <end position="93"/>
    </location>
</feature>
<sequence length="251" mass="28334">MSSYPHPFVNLLSCAFAPQEPVQHQQASVDQADVKAEEPVLQEPTDQDPGRREDLPGAREYIIQPPSYVAFYENQQQDQKEPEAAHPDVPSQKQSLEELAYSGLQYMEQTWPGARTHQDMIPPPDQQWAVAAPLETHHQGQPPPGAASPSAREQNRAPTAAAAAGRTPLGRFLRSGRYHYVRDSMDRYICTFEGADGQPCQAVYGSLGGVYKHHHRAHEPKKLHQCRICVQNLFFSTHRQYIRHMQCVHPE</sequence>
<evidence type="ECO:0000256" key="1">
    <source>
        <dbReference type="SAM" id="MobiDB-lite"/>
    </source>
</evidence>
<evidence type="ECO:0000313" key="3">
    <source>
        <dbReference type="Proteomes" id="UP000249829"/>
    </source>
</evidence>
<feature type="compositionally biased region" description="Basic and acidic residues" evidence="1">
    <location>
        <begin position="48"/>
        <end position="57"/>
    </location>
</feature>
<keyword evidence="3" id="KW-1185">Reference proteome</keyword>